<gene>
    <name evidence="4" type="ORF">AVDCRST_MAG89-2550</name>
</gene>
<dbReference type="InterPro" id="IPR050595">
    <property type="entry name" value="Bact_response_regulator"/>
</dbReference>
<evidence type="ECO:0000313" key="4">
    <source>
        <dbReference type="EMBL" id="CAA9339552.1"/>
    </source>
</evidence>
<dbReference type="PANTHER" id="PTHR44591:SF3">
    <property type="entry name" value="RESPONSE REGULATORY DOMAIN-CONTAINING PROTEIN"/>
    <property type="match status" value="1"/>
</dbReference>
<name>A0A6J4LR21_9BACT</name>
<proteinExistence type="predicted"/>
<dbReference type="SUPFAM" id="SSF52172">
    <property type="entry name" value="CheY-like"/>
    <property type="match status" value="1"/>
</dbReference>
<dbReference type="EMBL" id="CADCTV010000534">
    <property type="protein sequence ID" value="CAA9339552.1"/>
    <property type="molecule type" value="Genomic_DNA"/>
</dbReference>
<evidence type="ECO:0000259" key="3">
    <source>
        <dbReference type="PROSITE" id="PS50110"/>
    </source>
</evidence>
<dbReference type="AlphaFoldDB" id="A0A6J4LR21"/>
<evidence type="ECO:0000256" key="1">
    <source>
        <dbReference type="ARBA" id="ARBA00022553"/>
    </source>
</evidence>
<feature type="domain" description="Response regulatory" evidence="3">
    <location>
        <begin position="2"/>
        <end position="118"/>
    </location>
</feature>
<reference evidence="4" key="1">
    <citation type="submission" date="2020-02" db="EMBL/GenBank/DDBJ databases">
        <authorList>
            <person name="Meier V. D."/>
        </authorList>
    </citation>
    <scope>NUCLEOTIDE SEQUENCE</scope>
    <source>
        <strain evidence="4">AVDCRST_MAG89</strain>
    </source>
</reference>
<keyword evidence="1 2" id="KW-0597">Phosphoprotein</keyword>
<evidence type="ECO:0000256" key="2">
    <source>
        <dbReference type="PROSITE-ProRule" id="PRU00169"/>
    </source>
</evidence>
<dbReference type="InterPro" id="IPR011006">
    <property type="entry name" value="CheY-like_superfamily"/>
</dbReference>
<dbReference type="Pfam" id="PF00072">
    <property type="entry name" value="Response_reg"/>
    <property type="match status" value="1"/>
</dbReference>
<feature type="modified residue" description="4-aspartylphosphate" evidence="2">
    <location>
        <position position="51"/>
    </location>
</feature>
<protein>
    <recommendedName>
        <fullName evidence="3">Response regulatory domain-containing protein</fullName>
    </recommendedName>
</protein>
<dbReference type="Gene3D" id="3.40.50.2300">
    <property type="match status" value="1"/>
</dbReference>
<dbReference type="InterPro" id="IPR001789">
    <property type="entry name" value="Sig_transdc_resp-reg_receiver"/>
</dbReference>
<organism evidence="4">
    <name type="scientific">uncultured Gemmatimonadota bacterium</name>
    <dbReference type="NCBI Taxonomy" id="203437"/>
    <lineage>
        <taxon>Bacteria</taxon>
        <taxon>Pseudomonadati</taxon>
        <taxon>Gemmatimonadota</taxon>
        <taxon>environmental samples</taxon>
    </lineage>
</organism>
<dbReference type="GO" id="GO:0000160">
    <property type="term" value="P:phosphorelay signal transduction system"/>
    <property type="evidence" value="ECO:0007669"/>
    <property type="project" value="InterPro"/>
</dbReference>
<dbReference type="PROSITE" id="PS50110">
    <property type="entry name" value="RESPONSE_REGULATORY"/>
    <property type="match status" value="1"/>
</dbReference>
<dbReference type="PANTHER" id="PTHR44591">
    <property type="entry name" value="STRESS RESPONSE REGULATOR PROTEIN 1"/>
    <property type="match status" value="1"/>
</dbReference>
<dbReference type="SMART" id="SM00448">
    <property type="entry name" value="REC"/>
    <property type="match status" value="1"/>
</dbReference>
<dbReference type="CDD" id="cd00156">
    <property type="entry name" value="REC"/>
    <property type="match status" value="1"/>
</dbReference>
<accession>A0A6J4LR21</accession>
<sequence>MKILVADDDPLIVQLLRTGLRARGWEVLIASDAMQVAMFALKSAPDAILLDINMPGGTGVTALKRLKQSVKTSQIPVIVLSGTTDPAIPDTVRDLGAEAFLPKPVDLDEVMALLSKLLGIPQG</sequence>